<reference evidence="3" key="1">
    <citation type="submission" date="2022-06" db="EMBL/GenBank/DDBJ databases">
        <title>Genomic Encyclopedia of Archaeal and Bacterial Type Strains, Phase II (KMG-II): from individual species to whole genera.</title>
        <authorList>
            <person name="Goeker M."/>
        </authorList>
    </citation>
    <scope>NUCLEOTIDE SEQUENCE</scope>
    <source>
        <strain evidence="3">DSM 43935</strain>
    </source>
</reference>
<proteinExistence type="predicted"/>
<name>A0AAE3KM54_9PSEU</name>
<evidence type="ECO:0000313" key="3">
    <source>
        <dbReference type="EMBL" id="MCP2167198.1"/>
    </source>
</evidence>
<accession>A0AAE3KM54</accession>
<evidence type="ECO:0000313" key="4">
    <source>
        <dbReference type="Proteomes" id="UP001206128"/>
    </source>
</evidence>
<keyword evidence="4" id="KW-1185">Reference proteome</keyword>
<comment type="caution">
    <text evidence="3">The sequence shown here is derived from an EMBL/GenBank/DDBJ whole genome shotgun (WGS) entry which is preliminary data.</text>
</comment>
<keyword evidence="2" id="KW-0472">Membrane</keyword>
<evidence type="ECO:0000256" key="1">
    <source>
        <dbReference type="SAM" id="MobiDB-lite"/>
    </source>
</evidence>
<dbReference type="EMBL" id="JAMTCK010000009">
    <property type="protein sequence ID" value="MCP2167198.1"/>
    <property type="molecule type" value="Genomic_DNA"/>
</dbReference>
<keyword evidence="2" id="KW-0812">Transmembrane</keyword>
<dbReference type="AlphaFoldDB" id="A0AAE3KM54"/>
<feature type="region of interest" description="Disordered" evidence="1">
    <location>
        <begin position="78"/>
        <end position="97"/>
    </location>
</feature>
<sequence>MHSPVLGTGSYQSMLQLIRLVGDVSPDQLLGYGIAGRGSVALLLALAAGVFTCIAIASGAFVLATVLVVVLVRTQRRGRTTPAPGTDAVAASSSVPG</sequence>
<evidence type="ECO:0000256" key="2">
    <source>
        <dbReference type="SAM" id="Phobius"/>
    </source>
</evidence>
<dbReference type="Proteomes" id="UP001206128">
    <property type="component" value="Unassembled WGS sequence"/>
</dbReference>
<gene>
    <name evidence="3" type="ORF">LX83_004071</name>
</gene>
<protein>
    <submittedName>
        <fullName evidence="3">Uncharacterized protein</fullName>
    </submittedName>
</protein>
<keyword evidence="2" id="KW-1133">Transmembrane helix</keyword>
<feature type="transmembrane region" description="Helical" evidence="2">
    <location>
        <begin position="40"/>
        <end position="72"/>
    </location>
</feature>
<organism evidence="3 4">
    <name type="scientific">Goodfellowiella coeruleoviolacea</name>
    <dbReference type="NCBI Taxonomy" id="334858"/>
    <lineage>
        <taxon>Bacteria</taxon>
        <taxon>Bacillati</taxon>
        <taxon>Actinomycetota</taxon>
        <taxon>Actinomycetes</taxon>
        <taxon>Pseudonocardiales</taxon>
        <taxon>Pseudonocardiaceae</taxon>
        <taxon>Goodfellowiella</taxon>
    </lineage>
</organism>